<keyword evidence="2" id="KW-1185">Reference proteome</keyword>
<protein>
    <submittedName>
        <fullName evidence="1">Uncharacterized protein</fullName>
    </submittedName>
</protein>
<proteinExistence type="predicted"/>
<comment type="caution">
    <text evidence="1">The sequence shown here is derived from an EMBL/GenBank/DDBJ whole genome shotgun (WGS) entry which is preliminary data.</text>
</comment>
<sequence>MDTIRLLWKKVDEIESIQDVTKRDIELKKIVASVDKNKIDSSEGNYLKGYCLYNLSNWTDEIKNQIRCLLSDVGKTSRSYWWARQYLAYYFFDEKNYKTSLRELEKLGGFHELKNNQYWRYLKNQELILCCKIYLGLNEKEKMQEFFDEYASSDDFERAKLTELSNCYMSINKTEKMDANELKKLKIFIDKYN</sequence>
<organism evidence="1 2">
    <name type="scientific">Aliikangiella maris</name>
    <dbReference type="NCBI Taxonomy" id="3162458"/>
    <lineage>
        <taxon>Bacteria</taxon>
        <taxon>Pseudomonadati</taxon>
        <taxon>Pseudomonadota</taxon>
        <taxon>Gammaproteobacteria</taxon>
        <taxon>Oceanospirillales</taxon>
        <taxon>Pleioneaceae</taxon>
        <taxon>Aliikangiella</taxon>
    </lineage>
</organism>
<evidence type="ECO:0000313" key="1">
    <source>
        <dbReference type="EMBL" id="MET1257474.1"/>
    </source>
</evidence>
<evidence type="ECO:0000313" key="2">
    <source>
        <dbReference type="Proteomes" id="UP001548189"/>
    </source>
</evidence>
<dbReference type="Proteomes" id="UP001548189">
    <property type="component" value="Unassembled WGS sequence"/>
</dbReference>
<dbReference type="EMBL" id="JBEVCJ010000074">
    <property type="protein sequence ID" value="MET1257474.1"/>
    <property type="molecule type" value="Genomic_DNA"/>
</dbReference>
<name>A0ABV2BZW1_9GAMM</name>
<dbReference type="RefSeq" id="WP_353898057.1">
    <property type="nucleotide sequence ID" value="NZ_JBEVCJ010000074.1"/>
</dbReference>
<gene>
    <name evidence="1" type="ORF">ABVT43_20250</name>
</gene>
<accession>A0ABV2BZW1</accession>
<reference evidence="1 2" key="1">
    <citation type="submission" date="2024-06" db="EMBL/GenBank/DDBJ databases">
        <authorList>
            <person name="Li F."/>
        </authorList>
    </citation>
    <scope>NUCLEOTIDE SEQUENCE [LARGE SCALE GENOMIC DNA]</scope>
    <source>
        <strain evidence="1 2">GXAS 311</strain>
    </source>
</reference>